<dbReference type="Gene3D" id="1.10.600.10">
    <property type="entry name" value="Farnesyl Diphosphate Synthase"/>
    <property type="match status" value="1"/>
</dbReference>
<dbReference type="EMBL" id="JBBWWR010000015">
    <property type="protein sequence ID" value="KAK8950607.1"/>
    <property type="molecule type" value="Genomic_DNA"/>
</dbReference>
<evidence type="ECO:0000313" key="2">
    <source>
        <dbReference type="Proteomes" id="UP001412067"/>
    </source>
</evidence>
<keyword evidence="2" id="KW-1185">Reference proteome</keyword>
<accession>A0ABR2LWH1</accession>
<comment type="caution">
    <text evidence="1">The sequence shown here is derived from an EMBL/GenBank/DDBJ whole genome shotgun (WGS) entry which is preliminary data.</text>
</comment>
<reference evidence="1 2" key="1">
    <citation type="journal article" date="2022" name="Nat. Plants">
        <title>Genomes of leafy and leafless Platanthera orchids illuminate the evolution of mycoheterotrophy.</title>
        <authorList>
            <person name="Li M.H."/>
            <person name="Liu K.W."/>
            <person name="Li Z."/>
            <person name="Lu H.C."/>
            <person name="Ye Q.L."/>
            <person name="Zhang D."/>
            <person name="Wang J.Y."/>
            <person name="Li Y.F."/>
            <person name="Zhong Z.M."/>
            <person name="Liu X."/>
            <person name="Yu X."/>
            <person name="Liu D.K."/>
            <person name="Tu X.D."/>
            <person name="Liu B."/>
            <person name="Hao Y."/>
            <person name="Liao X.Y."/>
            <person name="Jiang Y.T."/>
            <person name="Sun W.H."/>
            <person name="Chen J."/>
            <person name="Chen Y.Q."/>
            <person name="Ai Y."/>
            <person name="Zhai J.W."/>
            <person name="Wu S.S."/>
            <person name="Zhou Z."/>
            <person name="Hsiao Y.Y."/>
            <person name="Wu W.L."/>
            <person name="Chen Y.Y."/>
            <person name="Lin Y.F."/>
            <person name="Hsu J.L."/>
            <person name="Li C.Y."/>
            <person name="Wang Z.W."/>
            <person name="Zhao X."/>
            <person name="Zhong W.Y."/>
            <person name="Ma X.K."/>
            <person name="Ma L."/>
            <person name="Huang J."/>
            <person name="Chen G.Z."/>
            <person name="Huang M.Z."/>
            <person name="Huang L."/>
            <person name="Peng D.H."/>
            <person name="Luo Y.B."/>
            <person name="Zou S.Q."/>
            <person name="Chen S.P."/>
            <person name="Lan S."/>
            <person name="Tsai W.C."/>
            <person name="Van de Peer Y."/>
            <person name="Liu Z.J."/>
        </authorList>
    </citation>
    <scope>NUCLEOTIDE SEQUENCE [LARGE SCALE GENOMIC DNA]</scope>
    <source>
        <strain evidence="1">Lor288</strain>
    </source>
</reference>
<protein>
    <submittedName>
        <fullName evidence="1">Syn-copalyl diphosphate synthase</fullName>
    </submittedName>
</protein>
<proteinExistence type="predicted"/>
<dbReference type="InterPro" id="IPR008949">
    <property type="entry name" value="Isoprenoid_synthase_dom_sf"/>
</dbReference>
<name>A0ABR2LWH1_9ASPA</name>
<gene>
    <name evidence="1" type="primary">CPS4</name>
    <name evidence="1" type="ORF">KSP40_PGU000367</name>
</gene>
<organism evidence="1 2">
    <name type="scientific">Platanthera guangdongensis</name>
    <dbReference type="NCBI Taxonomy" id="2320717"/>
    <lineage>
        <taxon>Eukaryota</taxon>
        <taxon>Viridiplantae</taxon>
        <taxon>Streptophyta</taxon>
        <taxon>Embryophyta</taxon>
        <taxon>Tracheophyta</taxon>
        <taxon>Spermatophyta</taxon>
        <taxon>Magnoliopsida</taxon>
        <taxon>Liliopsida</taxon>
        <taxon>Asparagales</taxon>
        <taxon>Orchidaceae</taxon>
        <taxon>Orchidoideae</taxon>
        <taxon>Orchideae</taxon>
        <taxon>Orchidinae</taxon>
        <taxon>Platanthera</taxon>
    </lineage>
</organism>
<evidence type="ECO:0000313" key="1">
    <source>
        <dbReference type="EMBL" id="KAK8950607.1"/>
    </source>
</evidence>
<sequence length="192" mass="21296">MLAEAVIAAYHRSTTSKVKLSFTEDFSINRQNLWSELNQRGEEQVGCILGLLGFLTTTPDIYGSLQRAGNMIPKCSDRDIDLEMQELVKCVIEQRQSPNGLNRETKQTFMAVVRSFYYMAWCPSTTLNNHISKAEEDGKGKESWSDHTTVVEYLERGTAGCRGFEDVVGVATGLVEGVGGGGEASRGWKIYL</sequence>
<dbReference type="Proteomes" id="UP001412067">
    <property type="component" value="Unassembled WGS sequence"/>
</dbReference>